<dbReference type="Pfam" id="PF00622">
    <property type="entry name" value="SPRY"/>
    <property type="match status" value="1"/>
</dbReference>
<dbReference type="Gene3D" id="2.60.120.920">
    <property type="match status" value="1"/>
</dbReference>
<dbReference type="InterPro" id="IPR013320">
    <property type="entry name" value="ConA-like_dom_sf"/>
</dbReference>
<proteinExistence type="predicted"/>
<evidence type="ECO:0000259" key="2">
    <source>
        <dbReference type="PROSITE" id="PS50188"/>
    </source>
</evidence>
<reference evidence="3" key="1">
    <citation type="submission" date="2014-05" db="EMBL/GenBank/DDBJ databases">
        <title>The genome and life-stage specific transcriptomes of Globodera pallida elucidate key aspects of plant parasitism by a cyst nematode.</title>
        <authorList>
            <person name="Cotton J.A."/>
            <person name="Lilley C.J."/>
            <person name="Jones L.M."/>
            <person name="Kikuchi T."/>
            <person name="Reid A.J."/>
            <person name="Thorpe P."/>
            <person name="Tsai I.J."/>
            <person name="Beasley H."/>
            <person name="Blok V."/>
            <person name="Cock P.J.A."/>
            <person name="Van den Akker S.E."/>
            <person name="Holroyd N."/>
            <person name="Hunt M."/>
            <person name="Mantelin S."/>
            <person name="Naghra H."/>
            <person name="Pain A."/>
            <person name="Palomares-Rius J.E."/>
            <person name="Zarowiecki M."/>
            <person name="Berriman M."/>
            <person name="Jones J.T."/>
            <person name="Urwin P.E."/>
        </authorList>
    </citation>
    <scope>NUCLEOTIDE SEQUENCE [LARGE SCALE GENOMIC DNA]</scope>
    <source>
        <strain evidence="3">Lindley</strain>
    </source>
</reference>
<protein>
    <submittedName>
        <fullName evidence="4">B30.2/SPRY domain-containing protein</fullName>
    </submittedName>
</protein>
<reference evidence="4" key="2">
    <citation type="submission" date="2016-06" db="UniProtKB">
        <authorList>
            <consortium name="WormBaseParasite"/>
        </authorList>
    </citation>
    <scope>IDENTIFICATION</scope>
</reference>
<dbReference type="InterPro" id="IPR003877">
    <property type="entry name" value="SPRY_dom"/>
</dbReference>
<dbReference type="InterPro" id="IPR044736">
    <property type="entry name" value="Gid1/RanBPM/SPLA_SPRY"/>
</dbReference>
<dbReference type="CDD" id="cd12885">
    <property type="entry name" value="SPRY_RanBP_like"/>
    <property type="match status" value="1"/>
</dbReference>
<feature type="domain" description="B30.2/SPRY" evidence="2">
    <location>
        <begin position="213"/>
        <end position="418"/>
    </location>
</feature>
<organism evidence="3 4">
    <name type="scientific">Globodera pallida</name>
    <name type="common">Potato cyst nematode worm</name>
    <name type="synonym">Heterodera pallida</name>
    <dbReference type="NCBI Taxonomy" id="36090"/>
    <lineage>
        <taxon>Eukaryota</taxon>
        <taxon>Metazoa</taxon>
        <taxon>Ecdysozoa</taxon>
        <taxon>Nematoda</taxon>
        <taxon>Chromadorea</taxon>
        <taxon>Rhabditida</taxon>
        <taxon>Tylenchina</taxon>
        <taxon>Tylenchomorpha</taxon>
        <taxon>Tylenchoidea</taxon>
        <taxon>Heteroderidae</taxon>
        <taxon>Heteroderinae</taxon>
        <taxon>Globodera</taxon>
    </lineage>
</organism>
<evidence type="ECO:0000313" key="3">
    <source>
        <dbReference type="Proteomes" id="UP000050741"/>
    </source>
</evidence>
<dbReference type="WBParaSite" id="GPLIN_000363400">
    <property type="protein sequence ID" value="GPLIN_000363400"/>
    <property type="gene ID" value="GPLIN_000363400"/>
</dbReference>
<name>A0A183BSP8_GLOPA</name>
<evidence type="ECO:0000313" key="4">
    <source>
        <dbReference type="WBParaSite" id="GPLIN_000363400"/>
    </source>
</evidence>
<keyword evidence="3" id="KW-1185">Reference proteome</keyword>
<dbReference type="SMART" id="SM00449">
    <property type="entry name" value="SPRY"/>
    <property type="match status" value="1"/>
</dbReference>
<dbReference type="AlphaFoldDB" id="A0A183BSP8"/>
<dbReference type="InterPro" id="IPR001870">
    <property type="entry name" value="B30.2/SPRY"/>
</dbReference>
<feature type="region of interest" description="Disordered" evidence="1">
    <location>
        <begin position="1"/>
        <end position="22"/>
    </location>
</feature>
<accession>A0A183BSP8</accession>
<sequence>MSFSTESTNAADITADPEWWPPNLANLDPSEEMRLLQARIAQLKSHQQTTNSPTSSASFDLVAQNRKRKRIEGEKGKENDTKQSFGKKLGQMEEWKRVAKLVELENKALRAELEHQKLAKDHEALQTKMEEYQKQLQQTTDELAEMKQLNIKLQSDHKALLEKFNALEQNQTANSEQQKAQIVKMGQQQQNMEEYKKEQQQTMEEYKKEQQQKMEEYQNKQQQKMEEYQNKQQQNNSGLQKTVVALREIGISLGLTPQNRWDSAACHRRLKLFEPNRLVVQHNGEKEMPRSVQVKMLGIGGDGVHIGLGTKQMPLDKFVGFHKGTYAYGNVGTFGGHAVDGCSHSSGRPYIKGKPAFEEGDVIGCGVDLATRQIIYTKNGQRLETTGLCVDSAAELFPCVTLADSGDKIEANFGPNFKFNISADGI</sequence>
<dbReference type="InterPro" id="IPR043136">
    <property type="entry name" value="B30.2/SPRY_sf"/>
</dbReference>
<feature type="region of interest" description="Disordered" evidence="1">
    <location>
        <begin position="193"/>
        <end position="225"/>
    </location>
</feature>
<dbReference type="SUPFAM" id="SSF49899">
    <property type="entry name" value="Concanavalin A-like lectins/glucanases"/>
    <property type="match status" value="1"/>
</dbReference>
<evidence type="ECO:0000256" key="1">
    <source>
        <dbReference type="SAM" id="MobiDB-lite"/>
    </source>
</evidence>
<dbReference type="PROSITE" id="PS50188">
    <property type="entry name" value="B302_SPRY"/>
    <property type="match status" value="1"/>
</dbReference>
<feature type="compositionally biased region" description="Polar residues" evidence="1">
    <location>
        <begin position="1"/>
        <end position="11"/>
    </location>
</feature>
<dbReference type="Proteomes" id="UP000050741">
    <property type="component" value="Unassembled WGS sequence"/>
</dbReference>